<dbReference type="Pfam" id="PF00512">
    <property type="entry name" value="HisKA"/>
    <property type="match status" value="1"/>
</dbReference>
<sequence>MRLLNQSLTYLSSAFLVIIGVWSILFYINIKDEIRDSIDDGLENNKLLIYQKIKADSTLLLQREFGGNNFEIHPISTQKVPFRKDVYKDTLMYRHNEDDLEPVRILHATFKHQNNYYRLKIISSLIEEDDLIEDASYSIFWLFIILIACIFIINNFVLRKVWHPFYEILNSLKNYRLNTNNSPISVTTNTKEFIQLQDASNALIHHTKKAFIAQKEFTENASHELQTPIAIITNKLELLLESDHLNHDDAKTISEVIQMTDRLKKLNKTLLLLTKIENKQFIQQEGISINTIAKAHCQQFAEYTAFKHIEIKIEEAANVQVQMNDSLADILISNLIKNAIFHNIEHGKIIILITHQMFTIINTGAKTALDSKTIFNRFTKNESKTQSTGLGLAVCKAICDLYQFKLNYQFIQNEHHFSIHFKN</sequence>
<dbReference type="InterPro" id="IPR036890">
    <property type="entry name" value="HATPase_C_sf"/>
</dbReference>
<dbReference type="GO" id="GO:0000155">
    <property type="term" value="F:phosphorelay sensor kinase activity"/>
    <property type="evidence" value="ECO:0007669"/>
    <property type="project" value="InterPro"/>
</dbReference>
<dbReference type="EC" id="2.7.13.3" evidence="2"/>
<protein>
    <recommendedName>
        <fullName evidence="2">histidine kinase</fullName>
        <ecNumber evidence="2">2.7.13.3</ecNumber>
    </recommendedName>
</protein>
<dbReference type="Proteomes" id="UP001231587">
    <property type="component" value="Unassembled WGS sequence"/>
</dbReference>
<dbReference type="Gene3D" id="3.30.565.10">
    <property type="entry name" value="Histidine kinase-like ATPase, C-terminal domain"/>
    <property type="match status" value="1"/>
</dbReference>
<dbReference type="CDD" id="cd00082">
    <property type="entry name" value="HisKA"/>
    <property type="match status" value="1"/>
</dbReference>
<evidence type="ECO:0000256" key="3">
    <source>
        <dbReference type="ARBA" id="ARBA00022553"/>
    </source>
</evidence>
<keyword evidence="7 8" id="KW-1133">Transmembrane helix</keyword>
<proteinExistence type="predicted"/>
<comment type="catalytic activity">
    <reaction evidence="1">
        <text>ATP + protein L-histidine = ADP + protein N-phospho-L-histidine.</text>
        <dbReference type="EC" id="2.7.13.3"/>
    </reaction>
</comment>
<dbReference type="InterPro" id="IPR050428">
    <property type="entry name" value="TCS_sensor_his_kinase"/>
</dbReference>
<keyword evidence="3" id="KW-0597">Phosphoprotein</keyword>
<dbReference type="SUPFAM" id="SSF47384">
    <property type="entry name" value="Homodimeric domain of signal transducing histidine kinase"/>
    <property type="match status" value="1"/>
</dbReference>
<keyword evidence="4" id="KW-0808">Transferase</keyword>
<dbReference type="Gene3D" id="1.10.287.130">
    <property type="match status" value="1"/>
</dbReference>
<evidence type="ECO:0000256" key="8">
    <source>
        <dbReference type="SAM" id="Phobius"/>
    </source>
</evidence>
<keyword evidence="13" id="KW-1185">Reference proteome</keyword>
<dbReference type="SMART" id="SM00388">
    <property type="entry name" value="HisKA"/>
    <property type="match status" value="1"/>
</dbReference>
<dbReference type="EMBL" id="JAUSUU010000007">
    <property type="protein sequence ID" value="MDQ0335932.1"/>
    <property type="molecule type" value="Genomic_DNA"/>
</dbReference>
<dbReference type="RefSeq" id="WP_057780129.1">
    <property type="nucleotide sequence ID" value="NZ_JAGGJQ010000007.1"/>
</dbReference>
<dbReference type="InterPro" id="IPR036097">
    <property type="entry name" value="HisK_dim/P_sf"/>
</dbReference>
<accession>A0A9X0YLB0</accession>
<evidence type="ECO:0000259" key="9">
    <source>
        <dbReference type="PROSITE" id="PS50109"/>
    </source>
</evidence>
<evidence type="ECO:0000256" key="7">
    <source>
        <dbReference type="ARBA" id="ARBA00022989"/>
    </source>
</evidence>
<evidence type="ECO:0000313" key="10">
    <source>
        <dbReference type="EMBL" id="MBP1840655.1"/>
    </source>
</evidence>
<dbReference type="CDD" id="cd00075">
    <property type="entry name" value="HATPase"/>
    <property type="match status" value="1"/>
</dbReference>
<keyword evidence="5 8" id="KW-0812">Transmembrane</keyword>
<evidence type="ECO:0000313" key="12">
    <source>
        <dbReference type="Proteomes" id="UP001138672"/>
    </source>
</evidence>
<dbReference type="Proteomes" id="UP001138672">
    <property type="component" value="Unassembled WGS sequence"/>
</dbReference>
<evidence type="ECO:0000256" key="4">
    <source>
        <dbReference type="ARBA" id="ARBA00022679"/>
    </source>
</evidence>
<organism evidence="10 12">
    <name type="scientific">Formosa algae</name>
    <dbReference type="NCBI Taxonomy" id="225843"/>
    <lineage>
        <taxon>Bacteria</taxon>
        <taxon>Pseudomonadati</taxon>
        <taxon>Bacteroidota</taxon>
        <taxon>Flavobacteriia</taxon>
        <taxon>Flavobacteriales</taxon>
        <taxon>Flavobacteriaceae</taxon>
        <taxon>Formosa</taxon>
    </lineage>
</organism>
<dbReference type="OrthoDB" id="1522504at2"/>
<evidence type="ECO:0000256" key="1">
    <source>
        <dbReference type="ARBA" id="ARBA00000085"/>
    </source>
</evidence>
<name>A0A9X0YLB0_9FLAO</name>
<dbReference type="PANTHER" id="PTHR45436:SF5">
    <property type="entry name" value="SENSOR HISTIDINE KINASE TRCS"/>
    <property type="match status" value="1"/>
</dbReference>
<dbReference type="InterPro" id="IPR005467">
    <property type="entry name" value="His_kinase_dom"/>
</dbReference>
<evidence type="ECO:0000256" key="6">
    <source>
        <dbReference type="ARBA" id="ARBA00022777"/>
    </source>
</evidence>
<dbReference type="EMBL" id="JAGGJQ010000007">
    <property type="protein sequence ID" value="MBP1840655.1"/>
    <property type="molecule type" value="Genomic_DNA"/>
</dbReference>
<dbReference type="PANTHER" id="PTHR45436">
    <property type="entry name" value="SENSOR HISTIDINE KINASE YKOH"/>
    <property type="match status" value="1"/>
</dbReference>
<dbReference type="SUPFAM" id="SSF55874">
    <property type="entry name" value="ATPase domain of HSP90 chaperone/DNA topoisomerase II/histidine kinase"/>
    <property type="match status" value="1"/>
</dbReference>
<dbReference type="Pfam" id="PF02518">
    <property type="entry name" value="HATPase_c"/>
    <property type="match status" value="1"/>
</dbReference>
<evidence type="ECO:0000313" key="13">
    <source>
        <dbReference type="Proteomes" id="UP001231587"/>
    </source>
</evidence>
<feature type="transmembrane region" description="Helical" evidence="8">
    <location>
        <begin position="7"/>
        <end position="28"/>
    </location>
</feature>
<comment type="caution">
    <text evidence="10">The sequence shown here is derived from an EMBL/GenBank/DDBJ whole genome shotgun (WGS) entry which is preliminary data.</text>
</comment>
<evidence type="ECO:0000313" key="11">
    <source>
        <dbReference type="EMBL" id="MDQ0335932.1"/>
    </source>
</evidence>
<keyword evidence="8" id="KW-0472">Membrane</keyword>
<gene>
    <name evidence="10" type="ORF">J2Z56_002585</name>
    <name evidence="11" type="ORF">J2Z57_002384</name>
</gene>
<reference evidence="10" key="1">
    <citation type="submission" date="2021-03" db="EMBL/GenBank/DDBJ databases">
        <title>Genomic Encyclopedia of Type Strains, Phase IV (KMG-IV): sequencing the most valuable type-strain genomes for metagenomic binning, comparative biology and taxonomic classification.</title>
        <authorList>
            <person name="Goeker M."/>
        </authorList>
    </citation>
    <scope>NUCLEOTIDE SEQUENCE</scope>
    <source>
        <strain evidence="10">DSM 15523</strain>
        <strain evidence="11 13">DSM 16476</strain>
    </source>
</reference>
<feature type="domain" description="Histidine kinase" evidence="9">
    <location>
        <begin position="220"/>
        <end position="423"/>
    </location>
</feature>
<keyword evidence="6 10" id="KW-0418">Kinase</keyword>
<evidence type="ECO:0000256" key="5">
    <source>
        <dbReference type="ARBA" id="ARBA00022692"/>
    </source>
</evidence>
<dbReference type="InterPro" id="IPR003594">
    <property type="entry name" value="HATPase_dom"/>
</dbReference>
<dbReference type="PROSITE" id="PS50109">
    <property type="entry name" value="HIS_KIN"/>
    <property type="match status" value="1"/>
</dbReference>
<dbReference type="SMART" id="SM00387">
    <property type="entry name" value="HATPase_c"/>
    <property type="match status" value="1"/>
</dbReference>
<feature type="transmembrane region" description="Helical" evidence="8">
    <location>
        <begin position="139"/>
        <end position="158"/>
    </location>
</feature>
<dbReference type="InterPro" id="IPR003661">
    <property type="entry name" value="HisK_dim/P_dom"/>
</dbReference>
<evidence type="ECO:0000256" key="2">
    <source>
        <dbReference type="ARBA" id="ARBA00012438"/>
    </source>
</evidence>
<dbReference type="AlphaFoldDB" id="A0A9X0YLB0"/>
<dbReference type="GO" id="GO:0005886">
    <property type="term" value="C:plasma membrane"/>
    <property type="evidence" value="ECO:0007669"/>
    <property type="project" value="TreeGrafter"/>
</dbReference>